<dbReference type="RefSeq" id="WP_346151864.1">
    <property type="nucleotide sequence ID" value="NZ_BAAATE010000021.1"/>
</dbReference>
<reference evidence="2" key="1">
    <citation type="journal article" date="2019" name="Int. J. Syst. Evol. Microbiol.">
        <title>The Global Catalogue of Microorganisms (GCM) 10K type strain sequencing project: providing services to taxonomists for standard genome sequencing and annotation.</title>
        <authorList>
            <consortium name="The Broad Institute Genomics Platform"/>
            <consortium name="The Broad Institute Genome Sequencing Center for Infectious Disease"/>
            <person name="Wu L."/>
            <person name="Ma J."/>
        </authorList>
    </citation>
    <scope>NUCLEOTIDE SEQUENCE [LARGE SCALE GENOMIC DNA]</scope>
    <source>
        <strain evidence="2">JCM 6835</strain>
    </source>
</reference>
<dbReference type="Gene3D" id="3.30.565.10">
    <property type="entry name" value="Histidine kinase-like ATPase, C-terminal domain"/>
    <property type="match status" value="1"/>
</dbReference>
<dbReference type="InterPro" id="IPR036890">
    <property type="entry name" value="HATPase_C_sf"/>
</dbReference>
<evidence type="ECO:0000313" key="2">
    <source>
        <dbReference type="Proteomes" id="UP001501666"/>
    </source>
</evidence>
<evidence type="ECO:0008006" key="3">
    <source>
        <dbReference type="Google" id="ProtNLM"/>
    </source>
</evidence>
<gene>
    <name evidence="1" type="ORF">GCM10010412_065960</name>
</gene>
<keyword evidence="2" id="KW-1185">Reference proteome</keyword>
<organism evidence="1 2">
    <name type="scientific">Nonomuraea recticatena</name>
    <dbReference type="NCBI Taxonomy" id="46178"/>
    <lineage>
        <taxon>Bacteria</taxon>
        <taxon>Bacillati</taxon>
        <taxon>Actinomycetota</taxon>
        <taxon>Actinomycetes</taxon>
        <taxon>Streptosporangiales</taxon>
        <taxon>Streptosporangiaceae</taxon>
        <taxon>Nonomuraea</taxon>
    </lineage>
</organism>
<accession>A0ABP6F1G6</accession>
<dbReference type="Proteomes" id="UP001501666">
    <property type="component" value="Unassembled WGS sequence"/>
</dbReference>
<protein>
    <recommendedName>
        <fullName evidence="3">Histidine kinase/HSP90-like ATPase domain-containing protein</fullName>
    </recommendedName>
</protein>
<comment type="caution">
    <text evidence="1">The sequence shown here is derived from an EMBL/GenBank/DDBJ whole genome shotgun (WGS) entry which is preliminary data.</text>
</comment>
<evidence type="ECO:0000313" key="1">
    <source>
        <dbReference type="EMBL" id="GAA2681245.1"/>
    </source>
</evidence>
<proteinExistence type="predicted"/>
<sequence>MALDGLRPDEWIAPSRDLRARLEHWSSLTGIAVEVWALPREPLAGPLTELVQATVLHVLNGFEADGTVRHVGFALTAGARGLRLTISGDGIGLPPGRLVESLRADRARFAELGGRLSVNAVLGGGITVSAALALAGTDRR</sequence>
<dbReference type="EMBL" id="BAAATE010000021">
    <property type="protein sequence ID" value="GAA2681245.1"/>
    <property type="molecule type" value="Genomic_DNA"/>
</dbReference>
<name>A0ABP6F1G6_9ACTN</name>